<evidence type="ECO:0000313" key="9">
    <source>
        <dbReference type="EMBL" id="AEU36249.1"/>
    </source>
</evidence>
<dbReference type="SUPFAM" id="SSF52743">
    <property type="entry name" value="Subtilisin-like"/>
    <property type="match status" value="1"/>
</dbReference>
<evidence type="ECO:0000256" key="6">
    <source>
        <dbReference type="ARBA" id="ARBA00022837"/>
    </source>
</evidence>
<reference evidence="9 10" key="1">
    <citation type="submission" date="2011-11" db="EMBL/GenBank/DDBJ databases">
        <title>Complete sequence of Granulicella mallensis MP5ACTX8.</title>
        <authorList>
            <consortium name="US DOE Joint Genome Institute"/>
            <person name="Lucas S."/>
            <person name="Copeland A."/>
            <person name="Lapidus A."/>
            <person name="Cheng J.-F."/>
            <person name="Goodwin L."/>
            <person name="Pitluck S."/>
            <person name="Peters L."/>
            <person name="Lu M."/>
            <person name="Detter J.C."/>
            <person name="Han C."/>
            <person name="Tapia R."/>
            <person name="Land M."/>
            <person name="Hauser L."/>
            <person name="Kyrpides N."/>
            <person name="Ivanova N."/>
            <person name="Mikhailova N."/>
            <person name="Pagani I."/>
            <person name="Rawat S."/>
            <person name="Mannisto M."/>
            <person name="Haggblom M."/>
            <person name="Woyke T."/>
        </authorList>
    </citation>
    <scope>NUCLEOTIDE SEQUENCE [LARGE SCALE GENOMIC DNA]</scope>
    <source>
        <strain evidence="10">ATCC BAA-1857 / DSM 23137 / MP5ACTX8</strain>
    </source>
</reference>
<organism evidence="9 10">
    <name type="scientific">Granulicella mallensis (strain ATCC BAA-1857 / DSM 23137 / MP5ACTX8)</name>
    <dbReference type="NCBI Taxonomy" id="682795"/>
    <lineage>
        <taxon>Bacteria</taxon>
        <taxon>Pseudomonadati</taxon>
        <taxon>Acidobacteriota</taxon>
        <taxon>Terriglobia</taxon>
        <taxon>Terriglobales</taxon>
        <taxon>Acidobacteriaceae</taxon>
        <taxon>Granulicella</taxon>
    </lineage>
</organism>
<sequence>MRLLPAFWHRFFALFLLGYAATLGLAQTPVQTSVATPLITQAIDESQLVPLKGSLHPLAKPAADQGAASDSLQLGRTILVLKGSEATQASLKKLVDDQQNPKSPSYHKWLTPEQFGKQFGAAPQDIQKVTQWLESYGFSVEAPMPGRNLIMFSGTHAQLKAAFHTEIHSYKVNGQLYWANASDPQIPAALAPVVSGFSSLNNFPRHPMHSQSQLIKRDKSGWKPAVTTRQVHPEFTTTSQGQNLTALGPYDLATIYNVLPLWNAGIDGTNQTIAIVSESDINPADVDYFRTTFGLPPKKLNLIYYGPNPGLLGGGVESEADLDVEWAGAVARNATIDLVVAANTAMSGGIDGAAAYIINNNLASILNVSYGACELDLGTSGNQYYSLIWEQAAAQGITVLAAAGDSGSSVCDDGEEYAVKGLSVSGIASTPYNVAVGGTDFPASFNNPSQYWNSTNAPNTLQSAKSYIPESPWNNSCASPEVLAALQANGGTDATSEAVCNDVNEFDSFLDTIGGSGGASNCTIVGTSTTAPCSGGYPKPAWQSGVMGIPGDGVRDLPDVSLMAGNGLWGSLYVYCQSDATSTGTCDVNNELEGAGGTSFASPIFAGMLALVQQKTASQQGNVNYVLYKLASTQYANSGNAAACSSSTAATGNACLFYDITTGSNAVPCLKGSPDCTPAVATDNIGILPGYNAGAGYDLATGLGSVNAANLVNGWSSAATTFLPTSVAVTSSSPTTVPYGTAINLDITVTPVAPATGTPGGDVGVTTNSTVLNSNSVAEATLASGKATIPATQLPVGTYQLFTNYAGDATFAPSQSNGLPVTITQATASGASVTDSETKIETGQYVTFTLSLPAVSGGVSPTGTATFTNATTGAVLGSRILTPGASTTMPSATAYVTASSSQLQSGVNSITVSYSGDSNYAASNVSAPAVTLAAPFTATINPATLTLAPNATGSVAVTVTPKGAATLNPISLSFSCPATLPAGLACTFSTPVAANGGSVTSTLTLQAATPLIVKSSPVAAMATHSSQWLGAGTIVSLSGLLILLLPRRRRFNLTVLMIAALLSLSLTSGCSGNNGSNSGSSTPALIATSTAVSLSSTTPAFNSPLSLTAKVTPGSGTGTPTGGITFSSGGTSLGTASLASGSATLSTSSLPIGVQSVTAAYGGDATYAASTSSVGSVDVTFTNTITVAVADSVGDTSSAQVAVTIQ</sequence>
<evidence type="ECO:0000256" key="1">
    <source>
        <dbReference type="ARBA" id="ARBA00001913"/>
    </source>
</evidence>
<dbReference type="Gene3D" id="2.60.40.10">
    <property type="entry name" value="Immunoglobulins"/>
    <property type="match status" value="3"/>
</dbReference>
<evidence type="ECO:0000256" key="2">
    <source>
        <dbReference type="ARBA" id="ARBA00022670"/>
    </source>
</evidence>
<keyword evidence="6" id="KW-0106">Calcium</keyword>
<dbReference type="InterPro" id="IPR023828">
    <property type="entry name" value="Peptidase_S8_Ser-AS"/>
</dbReference>
<dbReference type="KEGG" id="gma:AciX8_1913"/>
<dbReference type="EMBL" id="CP003130">
    <property type="protein sequence ID" value="AEU36249.1"/>
    <property type="molecule type" value="Genomic_DNA"/>
</dbReference>
<dbReference type="OrthoDB" id="127592at2"/>
<keyword evidence="10" id="KW-1185">Reference proteome</keyword>
<dbReference type="SUPFAM" id="SSF54897">
    <property type="entry name" value="Protease propeptides/inhibitors"/>
    <property type="match status" value="1"/>
</dbReference>
<dbReference type="CDD" id="cd04056">
    <property type="entry name" value="Peptidases_S53"/>
    <property type="match status" value="1"/>
</dbReference>
<keyword evidence="3" id="KW-0479">Metal-binding</keyword>
<accession>G8NS41</accession>
<evidence type="ECO:0000256" key="3">
    <source>
        <dbReference type="ARBA" id="ARBA00022723"/>
    </source>
</evidence>
<dbReference type="Pfam" id="PF16640">
    <property type="entry name" value="Big_3_5"/>
    <property type="match status" value="3"/>
</dbReference>
<dbReference type="InterPro" id="IPR015366">
    <property type="entry name" value="S53_propep"/>
</dbReference>
<dbReference type="PANTHER" id="PTHR14218">
    <property type="entry name" value="PROTEASE S8 TRIPEPTIDYL PEPTIDASE I CLN2"/>
    <property type="match status" value="1"/>
</dbReference>
<evidence type="ECO:0000256" key="5">
    <source>
        <dbReference type="ARBA" id="ARBA00022825"/>
    </source>
</evidence>
<keyword evidence="4" id="KW-0378">Hydrolase</keyword>
<feature type="domain" description="Peptidase S53" evidence="8">
    <location>
        <begin position="246"/>
        <end position="718"/>
    </location>
</feature>
<dbReference type="eggNOG" id="COG4934">
    <property type="taxonomic scope" value="Bacteria"/>
</dbReference>
<dbReference type="GO" id="GO:0006508">
    <property type="term" value="P:proteolysis"/>
    <property type="evidence" value="ECO:0007669"/>
    <property type="project" value="UniProtKB-KW"/>
</dbReference>
<dbReference type="RefSeq" id="WP_014265128.1">
    <property type="nucleotide sequence ID" value="NC_016631.1"/>
</dbReference>
<dbReference type="CDD" id="cd11377">
    <property type="entry name" value="Pro-peptidase_S53"/>
    <property type="match status" value="1"/>
</dbReference>
<dbReference type="STRING" id="682795.AciX8_1913"/>
<dbReference type="PROSITE" id="PS00138">
    <property type="entry name" value="SUBTILASE_SER"/>
    <property type="match status" value="1"/>
</dbReference>
<dbReference type="PANTHER" id="PTHR14218:SF15">
    <property type="entry name" value="TRIPEPTIDYL-PEPTIDASE 1"/>
    <property type="match status" value="1"/>
</dbReference>
<dbReference type="InterPro" id="IPR032109">
    <property type="entry name" value="Big_3_5"/>
</dbReference>
<dbReference type="Gene3D" id="3.40.50.200">
    <property type="entry name" value="Peptidase S8/S53 domain"/>
    <property type="match status" value="1"/>
</dbReference>
<dbReference type="InterPro" id="IPR050819">
    <property type="entry name" value="Tripeptidyl-peptidase_I"/>
</dbReference>
<dbReference type="GO" id="GO:0004252">
    <property type="term" value="F:serine-type endopeptidase activity"/>
    <property type="evidence" value="ECO:0007669"/>
    <property type="project" value="InterPro"/>
</dbReference>
<evidence type="ECO:0000313" key="10">
    <source>
        <dbReference type="Proteomes" id="UP000007113"/>
    </source>
</evidence>
<comment type="cofactor">
    <cofactor evidence="1">
        <name>Ca(2+)</name>
        <dbReference type="ChEBI" id="CHEBI:29108"/>
    </cofactor>
</comment>
<dbReference type="PROSITE" id="PS51695">
    <property type="entry name" value="SEDOLISIN"/>
    <property type="match status" value="1"/>
</dbReference>
<name>G8NS41_GRAMM</name>
<dbReference type="InterPro" id="IPR036852">
    <property type="entry name" value="Peptidase_S8/S53_dom_sf"/>
</dbReference>
<dbReference type="InterPro" id="IPR013783">
    <property type="entry name" value="Ig-like_fold"/>
</dbReference>
<dbReference type="InterPro" id="IPR030400">
    <property type="entry name" value="Sedolisin_dom"/>
</dbReference>
<dbReference type="Pfam" id="PF09286">
    <property type="entry name" value="Pro-kuma_activ"/>
    <property type="match status" value="1"/>
</dbReference>
<dbReference type="SMART" id="SM00944">
    <property type="entry name" value="Pro-kuma_activ"/>
    <property type="match status" value="1"/>
</dbReference>
<dbReference type="HOGENOM" id="CLU_004005_0_0_0"/>
<keyword evidence="5" id="KW-0720">Serine protease</keyword>
<dbReference type="GO" id="GO:0008240">
    <property type="term" value="F:tripeptidyl-peptidase activity"/>
    <property type="evidence" value="ECO:0007669"/>
    <property type="project" value="TreeGrafter"/>
</dbReference>
<evidence type="ECO:0000256" key="7">
    <source>
        <dbReference type="ARBA" id="ARBA00023145"/>
    </source>
</evidence>
<keyword evidence="7" id="KW-0865">Zymogen</keyword>
<keyword evidence="2" id="KW-0645">Protease</keyword>
<gene>
    <name evidence="9" type="ordered locus">AciX8_1913</name>
</gene>
<protein>
    <submittedName>
        <fullName evidence="9">Peptidase S53 propeptide</fullName>
    </submittedName>
</protein>
<dbReference type="Proteomes" id="UP000007113">
    <property type="component" value="Chromosome"/>
</dbReference>
<evidence type="ECO:0000256" key="4">
    <source>
        <dbReference type="ARBA" id="ARBA00022801"/>
    </source>
</evidence>
<dbReference type="GO" id="GO:0046872">
    <property type="term" value="F:metal ion binding"/>
    <property type="evidence" value="ECO:0007669"/>
    <property type="project" value="UniProtKB-KW"/>
</dbReference>
<proteinExistence type="predicted"/>
<evidence type="ECO:0000259" key="8">
    <source>
        <dbReference type="PROSITE" id="PS51695"/>
    </source>
</evidence>
<dbReference type="AlphaFoldDB" id="G8NS41"/>